<sequence length="274" mass="28993">MLQPPAFNYDSGIPGLELAELLSYAVQYAFGMLRIGAFILSAPFFAARYIMLPVRIMMSVILTLPVVNSVPMPPVDQLVALTAVPMILTELTIGLAAGLVLSIIFGSASVAGDRIAATAGLGFAAQIDPASGTSVPVVSQLFSLFMLATFVAVDGHLIALNILIDSYTLLPPGGPMNAGPLLAAGKEAVSYMFNFSVQLMMPVVSVLLLVNVLIGVITRSAPQMNIFSFGFPMTLTMTVVLLFFGAPVLGKACEWVLGSSLELMEHMFREMANG</sequence>
<dbReference type="GO" id="GO:0006605">
    <property type="term" value="P:protein targeting"/>
    <property type="evidence" value="ECO:0007669"/>
    <property type="project" value="UniProtKB-UniRule"/>
</dbReference>
<feature type="transmembrane region" description="Helical" evidence="10">
    <location>
        <begin position="78"/>
        <end position="105"/>
    </location>
</feature>
<dbReference type="AlphaFoldDB" id="A0A1M4N4W7"/>
<evidence type="ECO:0000256" key="7">
    <source>
        <dbReference type="ARBA" id="ARBA00023136"/>
    </source>
</evidence>
<proteinExistence type="inferred from homology"/>
<evidence type="ECO:0000256" key="9">
    <source>
        <dbReference type="NCBIfam" id="TIGR01400"/>
    </source>
</evidence>
<protein>
    <recommendedName>
        <fullName evidence="3 9">Flagellar biosynthetic protein FliR</fullName>
    </recommendedName>
</protein>
<evidence type="ECO:0000256" key="3">
    <source>
        <dbReference type="ARBA" id="ARBA00021717"/>
    </source>
</evidence>
<comment type="similarity">
    <text evidence="2 10">Belongs to the FliR/MopE/SpaR family.</text>
</comment>
<dbReference type="PANTHER" id="PTHR30065">
    <property type="entry name" value="FLAGELLAR BIOSYNTHETIC PROTEIN FLIR"/>
    <property type="match status" value="1"/>
</dbReference>
<feature type="transmembrane region" description="Helical" evidence="10">
    <location>
        <begin position="25"/>
        <end position="45"/>
    </location>
</feature>
<dbReference type="GO" id="GO:0009425">
    <property type="term" value="C:bacterial-type flagellum basal body"/>
    <property type="evidence" value="ECO:0007669"/>
    <property type="project" value="UniProtKB-SubCell"/>
</dbReference>
<keyword evidence="5 10" id="KW-0812">Transmembrane</keyword>
<dbReference type="Pfam" id="PF01311">
    <property type="entry name" value="Bac_export_1"/>
    <property type="match status" value="1"/>
</dbReference>
<feature type="transmembrane region" description="Helical" evidence="10">
    <location>
        <begin position="141"/>
        <end position="164"/>
    </location>
</feature>
<keyword evidence="4 10" id="KW-1003">Cell membrane</keyword>
<keyword evidence="8 10" id="KW-0975">Bacterial flagellum</keyword>
<accession>A0A1M4N4W7</accession>
<feature type="transmembrane region" description="Helical" evidence="10">
    <location>
        <begin position="229"/>
        <end position="249"/>
    </location>
</feature>
<evidence type="ECO:0000256" key="8">
    <source>
        <dbReference type="ARBA" id="ARBA00023143"/>
    </source>
</evidence>
<evidence type="ECO:0000256" key="5">
    <source>
        <dbReference type="ARBA" id="ARBA00022692"/>
    </source>
</evidence>
<feature type="transmembrane region" description="Helical" evidence="10">
    <location>
        <begin position="52"/>
        <end position="72"/>
    </location>
</feature>
<evidence type="ECO:0000256" key="4">
    <source>
        <dbReference type="ARBA" id="ARBA00022475"/>
    </source>
</evidence>
<keyword evidence="12" id="KW-1185">Reference proteome</keyword>
<dbReference type="PRINTS" id="PR00953">
    <property type="entry name" value="TYPE3IMRPROT"/>
</dbReference>
<evidence type="ECO:0000256" key="2">
    <source>
        <dbReference type="ARBA" id="ARBA00009772"/>
    </source>
</evidence>
<dbReference type="InterPro" id="IPR002010">
    <property type="entry name" value="T3SS_IM_R"/>
</dbReference>
<dbReference type="PANTHER" id="PTHR30065:SF8">
    <property type="entry name" value="FLAGELLAR BIOSYNTHETIC PROTEIN FLIR"/>
    <property type="match status" value="1"/>
</dbReference>
<evidence type="ECO:0000256" key="6">
    <source>
        <dbReference type="ARBA" id="ARBA00022989"/>
    </source>
</evidence>
<evidence type="ECO:0000256" key="10">
    <source>
        <dbReference type="RuleBase" id="RU362071"/>
    </source>
</evidence>
<name>A0A1M4N4W7_9RHOB</name>
<keyword evidence="6 10" id="KW-1133">Transmembrane helix</keyword>
<dbReference type="NCBIfam" id="TIGR01400">
    <property type="entry name" value="fliR"/>
    <property type="match status" value="1"/>
</dbReference>
<organism evidence="11 12">
    <name type="scientific">Donghicola eburneus</name>
    <dbReference type="NCBI Taxonomy" id="393278"/>
    <lineage>
        <taxon>Bacteria</taxon>
        <taxon>Pseudomonadati</taxon>
        <taxon>Pseudomonadota</taxon>
        <taxon>Alphaproteobacteria</taxon>
        <taxon>Rhodobacterales</taxon>
        <taxon>Roseobacteraceae</taxon>
        <taxon>Donghicola</taxon>
    </lineage>
</organism>
<reference evidence="12" key="1">
    <citation type="submission" date="2016-09" db="EMBL/GenBank/DDBJ databases">
        <authorList>
            <person name="Wibberg D."/>
        </authorList>
    </citation>
    <scope>NUCLEOTIDE SEQUENCE [LARGE SCALE GENOMIC DNA]</scope>
</reference>
<dbReference type="GO" id="GO:0044780">
    <property type="term" value="P:bacterial-type flagellum assembly"/>
    <property type="evidence" value="ECO:0007669"/>
    <property type="project" value="UniProtKB-UniRule"/>
</dbReference>
<dbReference type="InterPro" id="IPR006303">
    <property type="entry name" value="FliR"/>
</dbReference>
<evidence type="ECO:0000313" key="12">
    <source>
        <dbReference type="Proteomes" id="UP000184085"/>
    </source>
</evidence>
<keyword evidence="7 10" id="KW-0472">Membrane</keyword>
<comment type="subcellular location">
    <subcellularLocation>
        <location evidence="10">Cell membrane</location>
        <topology evidence="10">Multi-pass membrane protein</topology>
    </subcellularLocation>
    <subcellularLocation>
        <location evidence="10">Bacterial flagellum basal body</location>
    </subcellularLocation>
</comment>
<evidence type="ECO:0000313" key="11">
    <source>
        <dbReference type="EMBL" id="SCM69117.1"/>
    </source>
</evidence>
<dbReference type="Proteomes" id="UP000184085">
    <property type="component" value="Unassembled WGS sequence"/>
</dbReference>
<comment type="function">
    <text evidence="1 10">Role in flagellar biosynthesis.</text>
</comment>
<dbReference type="EMBL" id="FMJB01000063">
    <property type="protein sequence ID" value="SCM69117.1"/>
    <property type="molecule type" value="Genomic_DNA"/>
</dbReference>
<evidence type="ECO:0000256" key="1">
    <source>
        <dbReference type="ARBA" id="ARBA00002578"/>
    </source>
</evidence>
<gene>
    <name evidence="11" type="ORF">KARMA_3350</name>
</gene>
<feature type="transmembrane region" description="Helical" evidence="10">
    <location>
        <begin position="199"/>
        <end position="217"/>
    </location>
</feature>
<dbReference type="GO" id="GO:0005886">
    <property type="term" value="C:plasma membrane"/>
    <property type="evidence" value="ECO:0007669"/>
    <property type="project" value="UniProtKB-SubCell"/>
</dbReference>
<dbReference type="RefSeq" id="WP_072708365.1">
    <property type="nucleotide sequence ID" value="NZ_FMJB01000063.1"/>
</dbReference>